<evidence type="ECO:0000256" key="1">
    <source>
        <dbReference type="ARBA" id="ARBA00004141"/>
    </source>
</evidence>
<dbReference type="SUPFAM" id="SSF103473">
    <property type="entry name" value="MFS general substrate transporter"/>
    <property type="match status" value="1"/>
</dbReference>
<evidence type="ECO:0000313" key="8">
    <source>
        <dbReference type="RefSeq" id="XP_018495203.1"/>
    </source>
</evidence>
<dbReference type="GO" id="GO:0022857">
    <property type="term" value="F:transmembrane transporter activity"/>
    <property type="evidence" value="ECO:0007669"/>
    <property type="project" value="InterPro"/>
</dbReference>
<dbReference type="InterPro" id="IPR020846">
    <property type="entry name" value="MFS_dom"/>
</dbReference>
<evidence type="ECO:0000256" key="3">
    <source>
        <dbReference type="ARBA" id="ARBA00022989"/>
    </source>
</evidence>
<proteinExistence type="predicted"/>
<feature type="transmembrane region" description="Helical" evidence="5">
    <location>
        <begin position="476"/>
        <end position="495"/>
    </location>
</feature>
<evidence type="ECO:0000256" key="2">
    <source>
        <dbReference type="ARBA" id="ARBA00022692"/>
    </source>
</evidence>
<organism evidence="7 8">
    <name type="scientific">Galendromus occidentalis</name>
    <name type="common">western predatory mite</name>
    <dbReference type="NCBI Taxonomy" id="34638"/>
    <lineage>
        <taxon>Eukaryota</taxon>
        <taxon>Metazoa</taxon>
        <taxon>Ecdysozoa</taxon>
        <taxon>Arthropoda</taxon>
        <taxon>Chelicerata</taxon>
        <taxon>Arachnida</taxon>
        <taxon>Acari</taxon>
        <taxon>Parasitiformes</taxon>
        <taxon>Mesostigmata</taxon>
        <taxon>Gamasina</taxon>
        <taxon>Phytoseioidea</taxon>
        <taxon>Phytoseiidae</taxon>
        <taxon>Typhlodrominae</taxon>
        <taxon>Galendromus</taxon>
    </lineage>
</organism>
<evidence type="ECO:0000256" key="4">
    <source>
        <dbReference type="ARBA" id="ARBA00023136"/>
    </source>
</evidence>
<dbReference type="Pfam" id="PF07690">
    <property type="entry name" value="MFS_1"/>
    <property type="match status" value="1"/>
</dbReference>
<dbReference type="GO" id="GO:0016020">
    <property type="term" value="C:membrane"/>
    <property type="evidence" value="ECO:0007669"/>
    <property type="project" value="UniProtKB-SubCell"/>
</dbReference>
<dbReference type="KEGG" id="goe:100909218"/>
<keyword evidence="7" id="KW-1185">Reference proteome</keyword>
<dbReference type="PROSITE" id="PS50850">
    <property type="entry name" value="MFS"/>
    <property type="match status" value="1"/>
</dbReference>
<name>A0AAJ7L689_9ACAR</name>
<feature type="transmembrane region" description="Helical" evidence="5">
    <location>
        <begin position="183"/>
        <end position="203"/>
    </location>
</feature>
<feature type="transmembrane region" description="Helical" evidence="5">
    <location>
        <begin position="157"/>
        <end position="177"/>
    </location>
</feature>
<comment type="subcellular location">
    <subcellularLocation>
        <location evidence="1">Membrane</location>
        <topology evidence="1">Multi-pass membrane protein</topology>
    </subcellularLocation>
</comment>
<keyword evidence="4 5" id="KW-0472">Membrane</keyword>
<feature type="transmembrane region" description="Helical" evidence="5">
    <location>
        <begin position="386"/>
        <end position="405"/>
    </location>
</feature>
<protein>
    <submittedName>
        <fullName evidence="8">Organic cation transporter protein</fullName>
    </submittedName>
</protein>
<keyword evidence="3 5" id="KW-1133">Transmembrane helix</keyword>
<feature type="transmembrane region" description="Helical" evidence="5">
    <location>
        <begin position="210"/>
        <end position="233"/>
    </location>
</feature>
<evidence type="ECO:0000313" key="7">
    <source>
        <dbReference type="Proteomes" id="UP000694867"/>
    </source>
</evidence>
<dbReference type="PANTHER" id="PTHR24064">
    <property type="entry name" value="SOLUTE CARRIER FAMILY 22 MEMBER"/>
    <property type="match status" value="1"/>
</dbReference>
<dbReference type="RefSeq" id="XP_018495203.1">
    <property type="nucleotide sequence ID" value="XM_018639687.1"/>
</dbReference>
<accession>A0AAJ7L689</accession>
<dbReference type="InterPro" id="IPR011701">
    <property type="entry name" value="MFS"/>
</dbReference>
<sequence length="543" mass="60356">MDADVVEVIGRFGIYHGLLLALACIRAFPAAWTNMMSPLMAADVAHWCAAPDGSLNETWWKENGIPRGPSGDLEECSMFRWTLDGGIERNSTSECTNGWVYDKSKFGETVTSEWNLVCGDAWKRSLMQSIIMAGAFAGVLTFGKLSDTFGRKRAFHLGLLLLIISGIAATFSGSFMIFNALRFIQATCATGVTTALVTMFIEIMPGKDRIYMNVGFGMGYAVPVLFIPVLSYYLLNFRYMQLAIGLSGFLLVPFVPFVYESPKWLLAKQRVNSAETVITRIIDMNKRPMPNMDSVMVRLARLAESESAQRSKDLGFVDFLRVPILRRTATLLAVMWCTNSLRSYYLALNAHRLPGNPHVNFAISTFSEFPAGIVGMYLLRKCPRRVTQAASTILAGALFAMVFLARDSSELLKVWGSMVVRVFMTLFNYIQWVQVHEVYPTAARGAGFALAMMASRVGAGLAPFLKDLGDLTDRNVPLILFLVCSTLDLCLVYLLPETLNKRLPDTIEDAENLLKQTRDPRVRVPTEDHNEMLATGDVKKIDG</sequence>
<dbReference type="GeneID" id="100909218"/>
<dbReference type="AlphaFoldDB" id="A0AAJ7L689"/>
<evidence type="ECO:0000256" key="5">
    <source>
        <dbReference type="SAM" id="Phobius"/>
    </source>
</evidence>
<feature type="transmembrane region" description="Helical" evidence="5">
    <location>
        <begin position="12"/>
        <end position="32"/>
    </location>
</feature>
<feature type="transmembrane region" description="Helical" evidence="5">
    <location>
        <begin position="126"/>
        <end position="145"/>
    </location>
</feature>
<gene>
    <name evidence="8" type="primary">LOC100909218</name>
</gene>
<feature type="transmembrane region" description="Helical" evidence="5">
    <location>
        <begin position="239"/>
        <end position="259"/>
    </location>
</feature>
<keyword evidence="2 5" id="KW-0812">Transmembrane</keyword>
<dbReference type="Proteomes" id="UP000694867">
    <property type="component" value="Unplaced"/>
</dbReference>
<reference evidence="8" key="1">
    <citation type="submission" date="2025-08" db="UniProtKB">
        <authorList>
            <consortium name="RefSeq"/>
        </authorList>
    </citation>
    <scope>IDENTIFICATION</scope>
</reference>
<dbReference type="InterPro" id="IPR036259">
    <property type="entry name" value="MFS_trans_sf"/>
</dbReference>
<evidence type="ECO:0000259" key="6">
    <source>
        <dbReference type="PROSITE" id="PS50850"/>
    </source>
</evidence>
<dbReference type="Gene3D" id="1.20.1250.20">
    <property type="entry name" value="MFS general substrate transporter like domains"/>
    <property type="match status" value="1"/>
</dbReference>
<feature type="domain" description="Major facilitator superfamily (MFS) profile" evidence="6">
    <location>
        <begin position="70"/>
        <end position="500"/>
    </location>
</feature>